<feature type="domain" description="C2H2-type" evidence="8">
    <location>
        <begin position="448"/>
        <end position="475"/>
    </location>
</feature>
<dbReference type="PANTHER" id="PTHR23226:SF416">
    <property type="entry name" value="FI01424P"/>
    <property type="match status" value="1"/>
</dbReference>
<feature type="domain" description="C2H2-type" evidence="8">
    <location>
        <begin position="563"/>
        <end position="591"/>
    </location>
</feature>
<dbReference type="SMART" id="SM00355">
    <property type="entry name" value="ZnF_C2H2"/>
    <property type="match status" value="12"/>
</dbReference>
<evidence type="ECO:0000256" key="7">
    <source>
        <dbReference type="PROSITE-ProRule" id="PRU00042"/>
    </source>
</evidence>
<feature type="domain" description="C2H2-type" evidence="8">
    <location>
        <begin position="351"/>
        <end position="378"/>
    </location>
</feature>
<keyword evidence="4 7" id="KW-0863">Zinc-finger</keyword>
<dbReference type="GO" id="GO:0005634">
    <property type="term" value="C:nucleus"/>
    <property type="evidence" value="ECO:0007669"/>
    <property type="project" value="UniProtKB-SubCell"/>
</dbReference>
<feature type="domain" description="C2H2-type" evidence="8">
    <location>
        <begin position="180"/>
        <end position="207"/>
    </location>
</feature>
<organism evidence="9 10">
    <name type="scientific">Mytilus coruscus</name>
    <name type="common">Sea mussel</name>
    <dbReference type="NCBI Taxonomy" id="42192"/>
    <lineage>
        <taxon>Eukaryota</taxon>
        <taxon>Metazoa</taxon>
        <taxon>Spiralia</taxon>
        <taxon>Lophotrochozoa</taxon>
        <taxon>Mollusca</taxon>
        <taxon>Bivalvia</taxon>
        <taxon>Autobranchia</taxon>
        <taxon>Pteriomorphia</taxon>
        <taxon>Mytilida</taxon>
        <taxon>Mytiloidea</taxon>
        <taxon>Mytilidae</taxon>
        <taxon>Mytilinae</taxon>
        <taxon>Mytilus</taxon>
    </lineage>
</organism>
<feature type="domain" description="C2H2-type" evidence="8">
    <location>
        <begin position="238"/>
        <end position="265"/>
    </location>
</feature>
<keyword evidence="10" id="KW-1185">Reference proteome</keyword>
<reference evidence="9 10" key="1">
    <citation type="submission" date="2020-06" db="EMBL/GenBank/DDBJ databases">
        <authorList>
            <person name="Li R."/>
            <person name="Bekaert M."/>
        </authorList>
    </citation>
    <scope>NUCLEOTIDE SEQUENCE [LARGE SCALE GENOMIC DNA]</scope>
    <source>
        <strain evidence="10">wild</strain>
    </source>
</reference>
<keyword evidence="5" id="KW-0862">Zinc</keyword>
<dbReference type="OrthoDB" id="6088236at2759"/>
<dbReference type="EMBL" id="CACVKT020002890">
    <property type="protein sequence ID" value="CAC5380532.1"/>
    <property type="molecule type" value="Genomic_DNA"/>
</dbReference>
<keyword evidence="2" id="KW-0479">Metal-binding</keyword>
<dbReference type="GO" id="GO:0000978">
    <property type="term" value="F:RNA polymerase II cis-regulatory region sequence-specific DNA binding"/>
    <property type="evidence" value="ECO:0007669"/>
    <property type="project" value="TreeGrafter"/>
</dbReference>
<evidence type="ECO:0000256" key="3">
    <source>
        <dbReference type="ARBA" id="ARBA00022737"/>
    </source>
</evidence>
<evidence type="ECO:0000313" key="9">
    <source>
        <dbReference type="EMBL" id="CAC5380532.1"/>
    </source>
</evidence>
<comment type="subcellular location">
    <subcellularLocation>
        <location evidence="1">Nucleus</location>
    </subcellularLocation>
</comment>
<dbReference type="SUPFAM" id="SSF57667">
    <property type="entry name" value="beta-beta-alpha zinc fingers"/>
    <property type="match status" value="6"/>
</dbReference>
<proteinExistence type="predicted"/>
<dbReference type="Pfam" id="PF13912">
    <property type="entry name" value="zf-C2H2_6"/>
    <property type="match status" value="2"/>
</dbReference>
<keyword evidence="6" id="KW-0539">Nucleus</keyword>
<evidence type="ECO:0000256" key="4">
    <source>
        <dbReference type="ARBA" id="ARBA00022771"/>
    </source>
</evidence>
<evidence type="ECO:0000313" key="10">
    <source>
        <dbReference type="Proteomes" id="UP000507470"/>
    </source>
</evidence>
<accession>A0A6J8B999</accession>
<dbReference type="Proteomes" id="UP000507470">
    <property type="component" value="Unassembled WGS sequence"/>
</dbReference>
<protein>
    <recommendedName>
        <fullName evidence="8">C2H2-type domain-containing protein</fullName>
    </recommendedName>
</protein>
<name>A0A6J8B999_MYTCO</name>
<dbReference type="PROSITE" id="PS50157">
    <property type="entry name" value="ZINC_FINGER_C2H2_2"/>
    <property type="match status" value="12"/>
</dbReference>
<evidence type="ECO:0000256" key="1">
    <source>
        <dbReference type="ARBA" id="ARBA00004123"/>
    </source>
</evidence>
<gene>
    <name evidence="9" type="ORF">MCOR_16470</name>
</gene>
<feature type="domain" description="C2H2-type" evidence="8">
    <location>
        <begin position="497"/>
        <end position="524"/>
    </location>
</feature>
<dbReference type="PANTHER" id="PTHR23226">
    <property type="entry name" value="ZINC FINGER AND SCAN DOMAIN-CONTAINING"/>
    <property type="match status" value="1"/>
</dbReference>
<evidence type="ECO:0000259" key="8">
    <source>
        <dbReference type="PROSITE" id="PS50157"/>
    </source>
</evidence>
<dbReference type="InterPro" id="IPR013087">
    <property type="entry name" value="Znf_C2H2_type"/>
</dbReference>
<evidence type="ECO:0000256" key="2">
    <source>
        <dbReference type="ARBA" id="ARBA00022723"/>
    </source>
</evidence>
<feature type="domain" description="C2H2-type" evidence="8">
    <location>
        <begin position="267"/>
        <end position="294"/>
    </location>
</feature>
<dbReference type="Gene3D" id="3.30.160.60">
    <property type="entry name" value="Classic Zinc Finger"/>
    <property type="match status" value="8"/>
</dbReference>
<evidence type="ECO:0000256" key="5">
    <source>
        <dbReference type="ARBA" id="ARBA00022833"/>
    </source>
</evidence>
<dbReference type="PROSITE" id="PS00028">
    <property type="entry name" value="ZINC_FINGER_C2H2_1"/>
    <property type="match status" value="12"/>
</dbReference>
<dbReference type="AlphaFoldDB" id="A0A6J8B999"/>
<evidence type="ECO:0000256" key="6">
    <source>
        <dbReference type="ARBA" id="ARBA00023242"/>
    </source>
</evidence>
<dbReference type="Pfam" id="PF00096">
    <property type="entry name" value="zf-C2H2"/>
    <property type="match status" value="2"/>
</dbReference>
<feature type="domain" description="C2H2-type" evidence="8">
    <location>
        <begin position="633"/>
        <end position="660"/>
    </location>
</feature>
<keyword evidence="3" id="KW-0677">Repeat</keyword>
<dbReference type="GO" id="GO:0000981">
    <property type="term" value="F:DNA-binding transcription factor activity, RNA polymerase II-specific"/>
    <property type="evidence" value="ECO:0007669"/>
    <property type="project" value="TreeGrafter"/>
</dbReference>
<dbReference type="InterPro" id="IPR036236">
    <property type="entry name" value="Znf_C2H2_sf"/>
</dbReference>
<feature type="domain" description="C2H2-type" evidence="8">
    <location>
        <begin position="323"/>
        <end position="350"/>
    </location>
</feature>
<sequence length="959" mass="110267">MHNQFHVFEVHILLQDTCLQTAMKTKIQDLDENTFNELIANKLIKGNTDEDSNTSDTSDIEFKSRNYTNKNLNDSNEDIPVLIKEEPFILSNGSDMSLESIQPKRSGPLYNLGTCKNIKIKKQCSCKFCESKPERIKTIHREEHDHEDSTDSDDSYRETAKCSSNFKRTIKFNPAANKSFKCDVCNKKFRSYDILIRHSRTHPSEKNYECPRCGQRFWSEHYLSVHIKTQHNSVLVLNTCQICKSGFQWKHELQEHMKTHVLEESEHKCGICGRMFVEYVFLIEHMKTHAEKRFHQCHVCDARFLTEKSLHSHIQTHESENPYKCLVCGEEFLFDNLLEQHILTHIGIYPYKCKACGAGFNHERHLKEHESTHKNVQLNSNLTAQLPAISKLHETQTLRKTCSSGNNLTKTLIRHQGDASCTCTVCKLEYGGGKSFSKQYNDTKGGPYVCGICGEVFVCKTVLSDHEKIHLNENACIFRKKISNVKDMPESGNRQVYECDLCCDTFRTLKDLQSHVLKHSEKETINRFRRKKIMYGCSFCGEKFAKFKRLKYHLLIHSNLTTCCCQACGKSFSQLKQLEEHVKIDHMTSSACDTSESEKDARDSHLPEYHFNKTVQLANEVDKRINTDSSTEHQCDICDKKFVIEKELEDHILIHFEKNKIRARDVSKEIDKRFGKVSASDVKDTRYIEDTSFLQEHDNGMIPLKRIKRDPDDEGYDIETKLPKNSDHFIENDSPVHISIDQQIEQRDFVSNCSSNGKEMLILSPRNDQVFSHPYMESDPYSSHIKSVGSSIESSSAVNSPRGSYSYSFSPRGKFLSDTDSGYSEKMNIALSDVESVYSPLSIDVNKTYADKGDSINTMDTTICNKTEKDDYDIGSTTLISDVNDFNFKSDTDTLDRKIAVSSCTLSSSQTKCNVTNNHNIIESSDHKKRVPFLFNYTEKKPKQHRTSTVNFHWLGKLK</sequence>
<feature type="domain" description="C2H2-type" evidence="8">
    <location>
        <begin position="535"/>
        <end position="562"/>
    </location>
</feature>
<feature type="domain" description="C2H2-type" evidence="8">
    <location>
        <begin position="208"/>
        <end position="231"/>
    </location>
</feature>
<dbReference type="GO" id="GO:0008270">
    <property type="term" value="F:zinc ion binding"/>
    <property type="evidence" value="ECO:0007669"/>
    <property type="project" value="UniProtKB-KW"/>
</dbReference>
<feature type="domain" description="C2H2-type" evidence="8">
    <location>
        <begin position="295"/>
        <end position="322"/>
    </location>
</feature>